<name>A0A0L0FUD8_9EUKA</name>
<dbReference type="Proteomes" id="UP000054560">
    <property type="component" value="Unassembled WGS sequence"/>
</dbReference>
<feature type="compositionally biased region" description="Acidic residues" evidence="1">
    <location>
        <begin position="113"/>
        <end position="132"/>
    </location>
</feature>
<reference evidence="3 4" key="1">
    <citation type="submission" date="2011-02" db="EMBL/GenBank/DDBJ databases">
        <title>The Genome Sequence of Sphaeroforma arctica JP610.</title>
        <authorList>
            <consortium name="The Broad Institute Genome Sequencing Platform"/>
            <person name="Russ C."/>
            <person name="Cuomo C."/>
            <person name="Young S.K."/>
            <person name="Zeng Q."/>
            <person name="Gargeya S."/>
            <person name="Alvarado L."/>
            <person name="Berlin A."/>
            <person name="Chapman S.B."/>
            <person name="Chen Z."/>
            <person name="Freedman E."/>
            <person name="Gellesch M."/>
            <person name="Goldberg J."/>
            <person name="Griggs A."/>
            <person name="Gujja S."/>
            <person name="Heilman E."/>
            <person name="Heiman D."/>
            <person name="Howarth C."/>
            <person name="Mehta T."/>
            <person name="Neiman D."/>
            <person name="Pearson M."/>
            <person name="Roberts A."/>
            <person name="Saif S."/>
            <person name="Shea T."/>
            <person name="Shenoy N."/>
            <person name="Sisk P."/>
            <person name="Stolte C."/>
            <person name="Sykes S."/>
            <person name="White J."/>
            <person name="Yandava C."/>
            <person name="Burger G."/>
            <person name="Gray M.W."/>
            <person name="Holland P.W.H."/>
            <person name="King N."/>
            <person name="Lang F.B.F."/>
            <person name="Roger A.J."/>
            <person name="Ruiz-Trillo I."/>
            <person name="Haas B."/>
            <person name="Nusbaum C."/>
            <person name="Birren B."/>
        </authorList>
    </citation>
    <scope>NUCLEOTIDE SEQUENCE [LARGE SCALE GENOMIC DNA]</scope>
    <source>
        <strain evidence="3 4">JP610</strain>
    </source>
</reference>
<feature type="domain" description="PH" evidence="2">
    <location>
        <begin position="1"/>
        <end position="91"/>
    </location>
</feature>
<dbReference type="RefSeq" id="XP_014154344.1">
    <property type="nucleotide sequence ID" value="XM_014298869.1"/>
</dbReference>
<dbReference type="PROSITE" id="PS50003">
    <property type="entry name" value="PH_DOMAIN"/>
    <property type="match status" value="1"/>
</dbReference>
<organism evidence="3 4">
    <name type="scientific">Sphaeroforma arctica JP610</name>
    <dbReference type="NCBI Taxonomy" id="667725"/>
    <lineage>
        <taxon>Eukaryota</taxon>
        <taxon>Ichthyosporea</taxon>
        <taxon>Ichthyophonida</taxon>
        <taxon>Sphaeroforma</taxon>
    </lineage>
</organism>
<accession>A0A0L0FUD8</accession>
<feature type="region of interest" description="Disordered" evidence="1">
    <location>
        <begin position="98"/>
        <end position="146"/>
    </location>
</feature>
<dbReference type="eggNOG" id="KOG2210">
    <property type="taxonomic scope" value="Eukaryota"/>
</dbReference>
<feature type="non-terminal residue" evidence="3">
    <location>
        <position position="146"/>
    </location>
</feature>
<evidence type="ECO:0000256" key="1">
    <source>
        <dbReference type="SAM" id="MobiDB-lite"/>
    </source>
</evidence>
<dbReference type="EMBL" id="KQ242150">
    <property type="protein sequence ID" value="KNC80442.1"/>
    <property type="molecule type" value="Genomic_DNA"/>
</dbReference>
<dbReference type="OrthoDB" id="10053431at2759"/>
<dbReference type="InterPro" id="IPR011993">
    <property type="entry name" value="PH-like_dom_sf"/>
</dbReference>
<dbReference type="Gene3D" id="2.30.29.30">
    <property type="entry name" value="Pleckstrin-homology domain (PH domain)/Phosphotyrosine-binding domain (PTB)"/>
    <property type="match status" value="1"/>
</dbReference>
<evidence type="ECO:0000313" key="3">
    <source>
        <dbReference type="EMBL" id="KNC80442.1"/>
    </source>
</evidence>
<dbReference type="AlphaFoldDB" id="A0A0L0FUD8"/>
<keyword evidence="4" id="KW-1185">Reference proteome</keyword>
<dbReference type="SUPFAM" id="SSF50729">
    <property type="entry name" value="PH domain-like"/>
    <property type="match status" value="1"/>
</dbReference>
<proteinExistence type="predicted"/>
<sequence>MFVEEREIPPAERRSREEWFGTINLASCKIVVRPSKKEGYCFKIFQPQGKNIFGAKGVVESLPIATDYIILRSTDAAEGQAWFNAIRKIIDVSYEHNARSDAKEDEGAFVSSSDEDDDDEGLTSESEADDDVERTAYVPAVTEVEV</sequence>
<protein>
    <recommendedName>
        <fullName evidence="2">PH domain-containing protein</fullName>
    </recommendedName>
</protein>
<evidence type="ECO:0000313" key="4">
    <source>
        <dbReference type="Proteomes" id="UP000054560"/>
    </source>
</evidence>
<dbReference type="InterPro" id="IPR001849">
    <property type="entry name" value="PH_domain"/>
</dbReference>
<gene>
    <name evidence="3" type="ORF">SARC_07193</name>
</gene>
<evidence type="ECO:0000259" key="2">
    <source>
        <dbReference type="PROSITE" id="PS50003"/>
    </source>
</evidence>
<dbReference type="GeneID" id="25907697"/>
<dbReference type="STRING" id="667725.A0A0L0FUD8"/>